<organism evidence="1 2">
    <name type="scientific">Mesorhizobium abyssinicae</name>
    <dbReference type="NCBI Taxonomy" id="1209958"/>
    <lineage>
        <taxon>Bacteria</taxon>
        <taxon>Pseudomonadati</taxon>
        <taxon>Pseudomonadota</taxon>
        <taxon>Alphaproteobacteria</taxon>
        <taxon>Hyphomicrobiales</taxon>
        <taxon>Phyllobacteriaceae</taxon>
        <taxon>Mesorhizobium</taxon>
    </lineage>
</organism>
<evidence type="ECO:0000313" key="1">
    <source>
        <dbReference type="EMBL" id="MDX8536324.1"/>
    </source>
</evidence>
<protein>
    <recommendedName>
        <fullName evidence="3">MarR family transcriptional regulator</fullName>
    </recommendedName>
</protein>
<reference evidence="1 2" key="1">
    <citation type="submission" date="2023-08" db="EMBL/GenBank/DDBJ databases">
        <title>Implementing the SeqCode for naming new Mesorhizobium species isolated from Vachellia karroo root nodules.</title>
        <authorList>
            <person name="Van Lill M."/>
        </authorList>
    </citation>
    <scope>NUCLEOTIDE SEQUENCE [LARGE SCALE GENOMIC DNA]</scope>
    <source>
        <strain evidence="1 2">VK4B</strain>
    </source>
</reference>
<comment type="caution">
    <text evidence="1">The sequence shown here is derived from an EMBL/GenBank/DDBJ whole genome shotgun (WGS) entry which is preliminary data.</text>
</comment>
<evidence type="ECO:0000313" key="2">
    <source>
        <dbReference type="Proteomes" id="UP001276564"/>
    </source>
</evidence>
<dbReference type="RefSeq" id="WP_320319510.1">
    <property type="nucleotide sequence ID" value="NZ_JAVIIP010000001.1"/>
</dbReference>
<gene>
    <name evidence="1" type="ORF">RFM23_01670</name>
</gene>
<evidence type="ECO:0008006" key="3">
    <source>
        <dbReference type="Google" id="ProtNLM"/>
    </source>
</evidence>
<sequence length="288" mass="32192">MTLNAEEIADHPALHRCVRMQALAMNQAYQANPRLSSVFATQQRWLMAHIGLTLHFRRDPSDYRKEATAARIIDAIRQHQVASRNTADAFIKEMLHYNFIEVVPADEDARIRPVQPTPSSLEEVLGWMLAHLQTLDGLDGANRLSLFLARSDALARLQPLVADGLLSSRPVREPKQTFSLFTWLNNGGAVMDWLISGIDPDHAGQDRIPTVVVSIGDFGGWLKLSRTHLARKLRDAEEMGSIGWLGQRGQSVMWVSRDFYNEYMTAQAVKLAIIDAAFAEAFGTQADS</sequence>
<dbReference type="EMBL" id="JAVIIP010000001">
    <property type="protein sequence ID" value="MDX8536324.1"/>
    <property type="molecule type" value="Genomic_DNA"/>
</dbReference>
<name>A0ABU5AGC0_9HYPH</name>
<proteinExistence type="predicted"/>
<keyword evidence="2" id="KW-1185">Reference proteome</keyword>
<accession>A0ABU5AGC0</accession>
<dbReference type="Proteomes" id="UP001276564">
    <property type="component" value="Unassembled WGS sequence"/>
</dbReference>